<dbReference type="Proteomes" id="UP001642487">
    <property type="component" value="Chromosome 7"/>
</dbReference>
<evidence type="ECO:0000313" key="1">
    <source>
        <dbReference type="EMBL" id="CAK9325269.1"/>
    </source>
</evidence>
<accession>A0ABP0YY86</accession>
<reference evidence="1 2" key="1">
    <citation type="submission" date="2024-03" db="EMBL/GenBank/DDBJ databases">
        <authorList>
            <person name="Gkanogiannis A."/>
            <person name="Becerra Lopez-Lavalle L."/>
        </authorList>
    </citation>
    <scope>NUCLEOTIDE SEQUENCE [LARGE SCALE GENOMIC DNA]</scope>
</reference>
<gene>
    <name evidence="1" type="ORF">CITCOLO1_LOCUS17529</name>
</gene>
<keyword evidence="2" id="KW-1185">Reference proteome</keyword>
<sequence>MSRVRALHRQIDFLSKLRNHLFNSQFTNSPQFHLLSSTSRTFSLKIEEGIGPEIVAGKRNTRSEFLVSEAVSSKGSVQSREGESRNEGIVLKGNVGWKGSEKLRRGDALLRKELSPDMEMFVRCLYREGYFNYANFLPDNNLVLSYFECRHGRHFIKSAAERFGRDNQEIAKWLSGSDLRKVAFFGCPSTARKDVFAAKRLRKFFRIQEDTVCHKCILRQSCKYVNQGVWDGGTKNLNLAAVLQIITQYALEAIPKQLTIPEDIKASVSRLLKEILKLSPTVSRN</sequence>
<protein>
    <submittedName>
        <fullName evidence="1">Uncharacterized protein</fullName>
    </submittedName>
</protein>
<organism evidence="1 2">
    <name type="scientific">Citrullus colocynthis</name>
    <name type="common">colocynth</name>
    <dbReference type="NCBI Taxonomy" id="252529"/>
    <lineage>
        <taxon>Eukaryota</taxon>
        <taxon>Viridiplantae</taxon>
        <taxon>Streptophyta</taxon>
        <taxon>Embryophyta</taxon>
        <taxon>Tracheophyta</taxon>
        <taxon>Spermatophyta</taxon>
        <taxon>Magnoliopsida</taxon>
        <taxon>eudicotyledons</taxon>
        <taxon>Gunneridae</taxon>
        <taxon>Pentapetalae</taxon>
        <taxon>rosids</taxon>
        <taxon>fabids</taxon>
        <taxon>Cucurbitales</taxon>
        <taxon>Cucurbitaceae</taxon>
        <taxon>Benincaseae</taxon>
        <taxon>Citrullus</taxon>
    </lineage>
</organism>
<evidence type="ECO:0000313" key="2">
    <source>
        <dbReference type="Proteomes" id="UP001642487"/>
    </source>
</evidence>
<name>A0ABP0YY86_9ROSI</name>
<proteinExistence type="predicted"/>
<dbReference type="EMBL" id="OZ021741">
    <property type="protein sequence ID" value="CAK9325269.1"/>
    <property type="molecule type" value="Genomic_DNA"/>
</dbReference>